<dbReference type="PANTHER" id="PTHR42470">
    <property type="entry name" value="VAST DOMAIN-CONTAINING PROTEIN"/>
    <property type="match status" value="1"/>
</dbReference>
<name>A0A0G2IYZ4_9EURO</name>
<evidence type="ECO:0000313" key="4">
    <source>
        <dbReference type="Proteomes" id="UP000034164"/>
    </source>
</evidence>
<organism evidence="3 4">
    <name type="scientific">[Emmonsia] crescens</name>
    <dbReference type="NCBI Taxonomy" id="73230"/>
    <lineage>
        <taxon>Eukaryota</taxon>
        <taxon>Fungi</taxon>
        <taxon>Dikarya</taxon>
        <taxon>Ascomycota</taxon>
        <taxon>Pezizomycotina</taxon>
        <taxon>Eurotiomycetes</taxon>
        <taxon>Eurotiomycetidae</taxon>
        <taxon>Onygenales</taxon>
        <taxon>Ajellomycetaceae</taxon>
        <taxon>Emergomyces</taxon>
    </lineage>
</organism>
<evidence type="ECO:0000256" key="1">
    <source>
        <dbReference type="SAM" id="MobiDB-lite"/>
    </source>
</evidence>
<feature type="region of interest" description="Disordered" evidence="1">
    <location>
        <begin position="1"/>
        <end position="21"/>
    </location>
</feature>
<dbReference type="AlphaFoldDB" id="A0A0G2IYZ4"/>
<dbReference type="InterPro" id="IPR057684">
    <property type="entry name" value="DUF7924"/>
</dbReference>
<comment type="caution">
    <text evidence="3">The sequence shown here is derived from an EMBL/GenBank/DDBJ whole genome shotgun (WGS) entry which is preliminary data.</text>
</comment>
<reference evidence="4" key="1">
    <citation type="journal article" date="2015" name="PLoS Genet.">
        <title>The dynamic genome and transcriptome of the human fungal pathogen Blastomyces and close relative Emmonsia.</title>
        <authorList>
            <person name="Munoz J.F."/>
            <person name="Gauthier G.M."/>
            <person name="Desjardins C.A."/>
            <person name="Gallo J.E."/>
            <person name="Holder J."/>
            <person name="Sullivan T.D."/>
            <person name="Marty A.J."/>
            <person name="Carmen J.C."/>
            <person name="Chen Z."/>
            <person name="Ding L."/>
            <person name="Gujja S."/>
            <person name="Magrini V."/>
            <person name="Misas E."/>
            <person name="Mitreva M."/>
            <person name="Priest M."/>
            <person name="Saif S."/>
            <person name="Whiston E.A."/>
            <person name="Young S."/>
            <person name="Zeng Q."/>
            <person name="Goldman W.E."/>
            <person name="Mardis E.R."/>
            <person name="Taylor J.W."/>
            <person name="McEwen J.G."/>
            <person name="Clay O.K."/>
            <person name="Klein B.S."/>
            <person name="Cuomo C.A."/>
        </authorList>
    </citation>
    <scope>NUCLEOTIDE SEQUENCE [LARGE SCALE GENOMIC DNA]</scope>
    <source>
        <strain evidence="4">UAMH 3008</strain>
    </source>
</reference>
<evidence type="ECO:0000313" key="3">
    <source>
        <dbReference type="EMBL" id="KKZ60999.1"/>
    </source>
</evidence>
<dbReference type="OrthoDB" id="5400850at2759"/>
<dbReference type="PANTHER" id="PTHR42470:SF2">
    <property type="match status" value="1"/>
</dbReference>
<accession>A0A0G2IYZ4</accession>
<evidence type="ECO:0000259" key="2">
    <source>
        <dbReference type="Pfam" id="PF25545"/>
    </source>
</evidence>
<proteinExistence type="predicted"/>
<protein>
    <recommendedName>
        <fullName evidence="2">DUF7924 domain-containing protein</fullName>
    </recommendedName>
</protein>
<dbReference type="EMBL" id="LCZI01001382">
    <property type="protein sequence ID" value="KKZ60999.1"/>
    <property type="molecule type" value="Genomic_DNA"/>
</dbReference>
<sequence length="432" mass="49397">MSFQPQMPTVKRKRSSTPSLLSSGVSECFQKRPQQDFVEFWVERQQWPKAFFDVMPGVYLLAKPKVPSSTTSGLRQTRSHPYGDPDYVRFLTDQGIFLYDHPDRATRDSTNAYQCLLEQNPVLPKDTWFNDDVFELTCQRISTHSEAGIIRTITELIVPSAEGAISKRHLTFSNLVESFNEGWDNSVPLHKPRPQPDHAVGYPKKSFSKDQMNRLTPFVGGTDDTSYFKSTSYMYFPFLTCEVKGCKGDLEAAEQQNAHSMTVALRGVVELFRCIGREKELNREILGFSIAHNHRCVRIYGHYPVIEEDTKYYRHLIYASDFASFNGKERWTSYKFVMSVYAQWAPSHLKRLCSAIDELPNGVSSDVPQQLIPTLSESTRLPQVAGDIDGQISSFTYPIQRQRNRPGLSDSQYLTAQEPAEGTKISRKRRRS</sequence>
<feature type="region of interest" description="Disordered" evidence="1">
    <location>
        <begin position="401"/>
        <end position="432"/>
    </location>
</feature>
<feature type="domain" description="DUF7924" evidence="2">
    <location>
        <begin position="134"/>
        <end position="356"/>
    </location>
</feature>
<dbReference type="Pfam" id="PF25545">
    <property type="entry name" value="DUF7924"/>
    <property type="match status" value="1"/>
</dbReference>
<dbReference type="Proteomes" id="UP000034164">
    <property type="component" value="Unassembled WGS sequence"/>
</dbReference>
<dbReference type="VEuPathDB" id="FungiDB:EMCG_04334"/>
<gene>
    <name evidence="3" type="ORF">EMCG_04334</name>
</gene>